<protein>
    <submittedName>
        <fullName evidence="2">Uncharacterized protein</fullName>
    </submittedName>
</protein>
<sequence length="124" mass="14515">MIIFTNHVTEAKKVLRELLLKSRYGKSPCAMNEKPFKYADFLRKLRRDSIRESATRLLNSSDVPHHIQTAVKNRVFFIRADCNVHSDLNRSGLIRSFKANCNRCWPRSITFALFIAYFTVLLYC</sequence>
<reference evidence="2 3" key="1">
    <citation type="submission" date="2013-11" db="EMBL/GenBank/DDBJ databases">
        <title>Draft genome of the bovine lungworm Dictyocaulus viviparus.</title>
        <authorList>
            <person name="Mitreva M."/>
        </authorList>
    </citation>
    <scope>NUCLEOTIDE SEQUENCE [LARGE SCALE GENOMIC DNA]</scope>
    <source>
        <strain evidence="2 3">HannoverDv2000</strain>
    </source>
</reference>
<evidence type="ECO:0000313" key="3">
    <source>
        <dbReference type="Proteomes" id="UP000053766"/>
    </source>
</evidence>
<dbReference type="Proteomes" id="UP000053766">
    <property type="component" value="Unassembled WGS sequence"/>
</dbReference>
<evidence type="ECO:0000256" key="1">
    <source>
        <dbReference type="SAM" id="Phobius"/>
    </source>
</evidence>
<evidence type="ECO:0000313" key="2">
    <source>
        <dbReference type="EMBL" id="KJH39920.1"/>
    </source>
</evidence>
<reference evidence="3" key="2">
    <citation type="journal article" date="2016" name="Sci. Rep.">
        <title>Dictyocaulus viviparus genome, variome and transcriptome elucidate lungworm biology and support future intervention.</title>
        <authorList>
            <person name="McNulty S.N."/>
            <person name="Strube C."/>
            <person name="Rosa B.A."/>
            <person name="Martin J.C."/>
            <person name="Tyagi R."/>
            <person name="Choi Y.J."/>
            <person name="Wang Q."/>
            <person name="Hallsworth Pepin K."/>
            <person name="Zhang X."/>
            <person name="Ozersky P."/>
            <person name="Wilson R.K."/>
            <person name="Sternberg P.W."/>
            <person name="Gasser R.B."/>
            <person name="Mitreva M."/>
        </authorList>
    </citation>
    <scope>NUCLEOTIDE SEQUENCE [LARGE SCALE GENOMIC DNA]</scope>
    <source>
        <strain evidence="3">HannoverDv2000</strain>
    </source>
</reference>
<proteinExistence type="predicted"/>
<accession>A0A0D8X5V8</accession>
<keyword evidence="1" id="KW-1133">Transmembrane helix</keyword>
<dbReference type="EMBL" id="KN719234">
    <property type="protein sequence ID" value="KJH39920.1"/>
    <property type="molecule type" value="Genomic_DNA"/>
</dbReference>
<dbReference type="OrthoDB" id="5870774at2759"/>
<feature type="transmembrane region" description="Helical" evidence="1">
    <location>
        <begin position="105"/>
        <end position="123"/>
    </location>
</feature>
<dbReference type="AlphaFoldDB" id="A0A0D8X5V8"/>
<keyword evidence="1" id="KW-0812">Transmembrane</keyword>
<organism evidence="2 3">
    <name type="scientific">Dictyocaulus viviparus</name>
    <name type="common">Bovine lungworm</name>
    <dbReference type="NCBI Taxonomy" id="29172"/>
    <lineage>
        <taxon>Eukaryota</taxon>
        <taxon>Metazoa</taxon>
        <taxon>Ecdysozoa</taxon>
        <taxon>Nematoda</taxon>
        <taxon>Chromadorea</taxon>
        <taxon>Rhabditida</taxon>
        <taxon>Rhabditina</taxon>
        <taxon>Rhabditomorpha</taxon>
        <taxon>Strongyloidea</taxon>
        <taxon>Metastrongylidae</taxon>
        <taxon>Dictyocaulus</taxon>
    </lineage>
</organism>
<gene>
    <name evidence="2" type="ORF">DICVIV_14175</name>
</gene>
<name>A0A0D8X5V8_DICVI</name>
<keyword evidence="3" id="KW-1185">Reference proteome</keyword>
<keyword evidence="1" id="KW-0472">Membrane</keyword>